<dbReference type="SUPFAM" id="SSF56037">
    <property type="entry name" value="PheT/TilS domain"/>
    <property type="match status" value="1"/>
</dbReference>
<keyword evidence="7 15" id="KW-0479">Metal-binding</keyword>
<evidence type="ECO:0000256" key="16">
    <source>
        <dbReference type="PROSITE-ProRule" id="PRU00209"/>
    </source>
</evidence>
<dbReference type="Gene3D" id="3.30.70.380">
    <property type="entry name" value="Ferrodoxin-fold anticodon-binding domain"/>
    <property type="match status" value="1"/>
</dbReference>
<dbReference type="InterPro" id="IPR005146">
    <property type="entry name" value="B3/B4_tRNA-bd"/>
</dbReference>
<dbReference type="SUPFAM" id="SSF50249">
    <property type="entry name" value="Nucleic acid-binding proteins"/>
    <property type="match status" value="2"/>
</dbReference>
<keyword evidence="21" id="KW-1185">Reference proteome</keyword>
<keyword evidence="12 15" id="KW-0648">Protein biosynthesis</keyword>
<evidence type="ECO:0000259" key="19">
    <source>
        <dbReference type="PROSITE" id="PS51483"/>
    </source>
</evidence>
<gene>
    <name evidence="15 20" type="primary">pheT</name>
    <name evidence="20" type="ORF">CRENPOLYSF1_340021</name>
</gene>
<keyword evidence="4 15" id="KW-0963">Cytoplasm</keyword>
<comment type="catalytic activity">
    <reaction evidence="14 15">
        <text>tRNA(Phe) + L-phenylalanine + ATP = L-phenylalanyl-tRNA(Phe) + AMP + diphosphate + H(+)</text>
        <dbReference type="Rhea" id="RHEA:19413"/>
        <dbReference type="Rhea" id="RHEA-COMP:9668"/>
        <dbReference type="Rhea" id="RHEA-COMP:9699"/>
        <dbReference type="ChEBI" id="CHEBI:15378"/>
        <dbReference type="ChEBI" id="CHEBI:30616"/>
        <dbReference type="ChEBI" id="CHEBI:33019"/>
        <dbReference type="ChEBI" id="CHEBI:58095"/>
        <dbReference type="ChEBI" id="CHEBI:78442"/>
        <dbReference type="ChEBI" id="CHEBI:78531"/>
        <dbReference type="ChEBI" id="CHEBI:456215"/>
        <dbReference type="EC" id="6.1.1.20"/>
    </reaction>
</comment>
<dbReference type="InterPro" id="IPR036690">
    <property type="entry name" value="Fdx_antiC-bd_sf"/>
</dbReference>
<reference evidence="21" key="1">
    <citation type="submission" date="2017-02" db="EMBL/GenBank/DDBJ databases">
        <authorList>
            <person name="Daims H."/>
        </authorList>
    </citation>
    <scope>NUCLEOTIDE SEQUENCE [LARGE SCALE GENOMIC DNA]</scope>
</reference>
<dbReference type="FunFam" id="2.40.50.140:FF:000045">
    <property type="entry name" value="Phenylalanine--tRNA ligase beta subunit"/>
    <property type="match status" value="1"/>
</dbReference>
<evidence type="ECO:0000256" key="12">
    <source>
        <dbReference type="ARBA" id="ARBA00022917"/>
    </source>
</evidence>
<keyword evidence="8 15" id="KW-0547">Nucleotide-binding</keyword>
<dbReference type="InterPro" id="IPR033714">
    <property type="entry name" value="tRNA_bind_bactPheRS"/>
</dbReference>
<dbReference type="SMART" id="SM00873">
    <property type="entry name" value="B3_4"/>
    <property type="match status" value="1"/>
</dbReference>
<comment type="similarity">
    <text evidence="2 15">Belongs to the phenylalanyl-tRNA synthetase beta subunit family. Type 1 subfamily.</text>
</comment>
<dbReference type="Gene3D" id="3.30.56.10">
    <property type="match status" value="2"/>
</dbReference>
<dbReference type="SMART" id="SM00874">
    <property type="entry name" value="B5"/>
    <property type="match status" value="1"/>
</dbReference>
<dbReference type="GO" id="GO:0006432">
    <property type="term" value="P:phenylalanyl-tRNA aminoacylation"/>
    <property type="evidence" value="ECO:0007669"/>
    <property type="project" value="UniProtKB-UniRule"/>
</dbReference>
<evidence type="ECO:0000256" key="14">
    <source>
        <dbReference type="ARBA" id="ARBA00049255"/>
    </source>
</evidence>
<feature type="domain" description="TRNA-binding" evidence="17">
    <location>
        <begin position="40"/>
        <end position="174"/>
    </location>
</feature>
<dbReference type="InterPro" id="IPR045864">
    <property type="entry name" value="aa-tRNA-synth_II/BPL/LPL"/>
</dbReference>
<dbReference type="PANTHER" id="PTHR10947:SF0">
    <property type="entry name" value="PHENYLALANINE--TRNA LIGASE BETA SUBUNIT"/>
    <property type="match status" value="1"/>
</dbReference>
<evidence type="ECO:0000256" key="10">
    <source>
        <dbReference type="ARBA" id="ARBA00022842"/>
    </source>
</evidence>
<dbReference type="PROSITE" id="PS51483">
    <property type="entry name" value="B5"/>
    <property type="match status" value="1"/>
</dbReference>
<dbReference type="SMART" id="SM00896">
    <property type="entry name" value="FDX-ACB"/>
    <property type="match status" value="1"/>
</dbReference>
<name>A0A1R4H9F0_9GAMM</name>
<comment type="subunit">
    <text evidence="3 15">Tetramer of two alpha and two beta subunits.</text>
</comment>
<dbReference type="SUPFAM" id="SSF55681">
    <property type="entry name" value="Class II aaRS and biotin synthetases"/>
    <property type="match status" value="1"/>
</dbReference>
<protein>
    <recommendedName>
        <fullName evidence="15">Phenylalanine--tRNA ligase beta subunit</fullName>
        <ecNumber evidence="15">6.1.1.20</ecNumber>
    </recommendedName>
    <alternativeName>
        <fullName evidence="15">Phenylalanyl-tRNA synthetase beta subunit</fullName>
        <shortName evidence="15">PheRS</shortName>
    </alternativeName>
</protein>
<proteinExistence type="inferred from homology"/>
<evidence type="ECO:0000313" key="21">
    <source>
        <dbReference type="Proteomes" id="UP000195667"/>
    </source>
</evidence>
<dbReference type="PANTHER" id="PTHR10947">
    <property type="entry name" value="PHENYLALANYL-TRNA SYNTHETASE BETA CHAIN AND LEUCINE-RICH REPEAT-CONTAINING PROTEIN 47"/>
    <property type="match status" value="1"/>
</dbReference>
<dbReference type="NCBIfam" id="TIGR00472">
    <property type="entry name" value="pheT_bact"/>
    <property type="match status" value="1"/>
</dbReference>
<dbReference type="HAMAP" id="MF_00283">
    <property type="entry name" value="Phe_tRNA_synth_beta1"/>
    <property type="match status" value="1"/>
</dbReference>
<dbReference type="FunFam" id="3.30.56.10:FF:000002">
    <property type="entry name" value="Phenylalanine--tRNA ligase beta subunit"/>
    <property type="match status" value="1"/>
</dbReference>
<sequence length="834" mass="91818">MQISEAWLREYGGHPAVGTKKLVAQLTMAGLEVDSITPVAADFSGVVIGEVLSLEQHPDADRLRVCQVAVNICSHIIGCSDNHPDADRILAGQDIGKDVVLQIVCGASNVRVGLKVPVALIGAVLPGDFKIKKSKLRGQESFGMLCSAKELGISTTAEGLLELPDDASVGRDIRDYLGLADNIIEVSLTPNRADCLSVEGLGREIAILNKTNWSIPYLNEPVHTNSQMDWSITQVEHVGVQHQDILPVVVAVPEACPRYLGRLIKNVNPKAETPLWMQERLRRSGLRSLGPLVDVTNYVLIELGQPLHAFDADKLNGKITVRYAQIDEALTLLNGQEIKLDAETLVIADDIRALAVAGVMGGNDSAVSDATQNIFLECAFFAPLQLAGKARRYGLHTDSSHRFERGVDATLQTRALERATQLIVAIAGGSAGAIIEVTTENYLPARPSLYLRKQRLQKILRSDFKDAEVVDIFQRLGMMVNSDADGWHVTPPGFRFDIAIEADLIEEIARIYGYNNLPSSSLLMRSKLGLATETLLDINRVKHLLVDRGYQEAITYSFVDEDIQRAVAPDDICIRLQNPISSELSVMRTTLWCGLLKAALYNTNRQQNRVRLFETGLRFVNQSGQTQQQKMLAGLILGSANAEQWGEKTRKVDFFDIKSDVEAIFTLLDYSVHFVPAQHPALHPGQTAAILSEKGDNIGLLGMLHPHLEKQLGFDTQVFLFEVDQELILKKQLPKFKSLSKYPSVRRDMALIVKEDVAIAALIGCIKSGNEQSLQDVVVFDIYRGKGVEEGCKSVALSLIMQNNSQTLIDSEIDAIFNRTLETLTNKLSAKLRD</sequence>
<dbReference type="InterPro" id="IPR012340">
    <property type="entry name" value="NA-bd_OB-fold"/>
</dbReference>
<feature type="binding site" evidence="15">
    <location>
        <position position="507"/>
    </location>
    <ligand>
        <name>Mg(2+)</name>
        <dbReference type="ChEBI" id="CHEBI:18420"/>
        <note>shared with alpha subunit</note>
    </ligand>
</feature>
<comment type="cofactor">
    <cofactor evidence="15">
        <name>Mg(2+)</name>
        <dbReference type="ChEBI" id="CHEBI:18420"/>
    </cofactor>
    <text evidence="15">Binds 2 magnesium ions per tetramer.</text>
</comment>
<dbReference type="RefSeq" id="WP_087143588.1">
    <property type="nucleotide sequence ID" value="NZ_FUKI01000109.1"/>
</dbReference>
<dbReference type="Pfam" id="PF01588">
    <property type="entry name" value="tRNA_bind"/>
    <property type="match status" value="1"/>
</dbReference>
<dbReference type="EMBL" id="FUKI01000109">
    <property type="protein sequence ID" value="SJM92865.1"/>
    <property type="molecule type" value="Genomic_DNA"/>
</dbReference>
<organism evidence="20 21">
    <name type="scientific">Crenothrix polyspora</name>
    <dbReference type="NCBI Taxonomy" id="360316"/>
    <lineage>
        <taxon>Bacteria</taxon>
        <taxon>Pseudomonadati</taxon>
        <taxon>Pseudomonadota</taxon>
        <taxon>Gammaproteobacteria</taxon>
        <taxon>Methylococcales</taxon>
        <taxon>Crenotrichaceae</taxon>
        <taxon>Crenothrix</taxon>
    </lineage>
</organism>
<feature type="binding site" evidence="15">
    <location>
        <position position="506"/>
    </location>
    <ligand>
        <name>Mg(2+)</name>
        <dbReference type="ChEBI" id="CHEBI:18420"/>
        <note>shared with alpha subunit</note>
    </ligand>
</feature>
<dbReference type="GO" id="GO:0004826">
    <property type="term" value="F:phenylalanine-tRNA ligase activity"/>
    <property type="evidence" value="ECO:0007669"/>
    <property type="project" value="UniProtKB-UniRule"/>
</dbReference>
<dbReference type="InterPro" id="IPR041616">
    <property type="entry name" value="PheRS_beta_core"/>
</dbReference>
<dbReference type="FunFam" id="3.50.40.10:FF:000001">
    <property type="entry name" value="Phenylalanine--tRNA ligase beta subunit"/>
    <property type="match status" value="1"/>
</dbReference>
<dbReference type="NCBIfam" id="NF045760">
    <property type="entry name" value="YtpR"/>
    <property type="match status" value="1"/>
</dbReference>
<keyword evidence="5 16" id="KW-0820">tRNA-binding</keyword>
<dbReference type="CDD" id="cd00769">
    <property type="entry name" value="PheRS_beta_core"/>
    <property type="match status" value="1"/>
</dbReference>
<dbReference type="GO" id="GO:0009328">
    <property type="term" value="C:phenylalanine-tRNA ligase complex"/>
    <property type="evidence" value="ECO:0007669"/>
    <property type="project" value="TreeGrafter"/>
</dbReference>
<evidence type="ECO:0000256" key="2">
    <source>
        <dbReference type="ARBA" id="ARBA00008653"/>
    </source>
</evidence>
<dbReference type="Gene3D" id="3.30.930.10">
    <property type="entry name" value="Bira Bifunctional Protein, Domain 2"/>
    <property type="match status" value="1"/>
</dbReference>
<evidence type="ECO:0000256" key="3">
    <source>
        <dbReference type="ARBA" id="ARBA00011209"/>
    </source>
</evidence>
<dbReference type="Gene3D" id="3.50.40.10">
    <property type="entry name" value="Phenylalanyl-trna Synthetase, Chain B, domain 3"/>
    <property type="match status" value="1"/>
</dbReference>
<dbReference type="SUPFAM" id="SSF54991">
    <property type="entry name" value="Anticodon-binding domain of PheRS"/>
    <property type="match status" value="1"/>
</dbReference>
<evidence type="ECO:0000256" key="7">
    <source>
        <dbReference type="ARBA" id="ARBA00022723"/>
    </source>
</evidence>
<evidence type="ECO:0000259" key="18">
    <source>
        <dbReference type="PROSITE" id="PS51447"/>
    </source>
</evidence>
<evidence type="ECO:0000256" key="11">
    <source>
        <dbReference type="ARBA" id="ARBA00022884"/>
    </source>
</evidence>
<dbReference type="Pfam" id="PF17759">
    <property type="entry name" value="tRNA_synthFbeta"/>
    <property type="match status" value="1"/>
</dbReference>
<dbReference type="InterPro" id="IPR009061">
    <property type="entry name" value="DNA-bd_dom_put_sf"/>
</dbReference>
<evidence type="ECO:0000256" key="13">
    <source>
        <dbReference type="ARBA" id="ARBA00023146"/>
    </source>
</evidence>
<evidence type="ECO:0000256" key="4">
    <source>
        <dbReference type="ARBA" id="ARBA00022490"/>
    </source>
</evidence>
<dbReference type="GO" id="GO:0000287">
    <property type="term" value="F:magnesium ion binding"/>
    <property type="evidence" value="ECO:0007669"/>
    <property type="project" value="UniProtKB-UniRule"/>
</dbReference>
<evidence type="ECO:0000256" key="8">
    <source>
        <dbReference type="ARBA" id="ARBA00022741"/>
    </source>
</evidence>
<dbReference type="InterPro" id="IPR004532">
    <property type="entry name" value="Phe-tRNA-ligase_IIc_bsu_bact"/>
</dbReference>
<keyword evidence="6 15" id="KW-0436">Ligase</keyword>
<feature type="binding site" evidence="15">
    <location>
        <position position="503"/>
    </location>
    <ligand>
        <name>Mg(2+)</name>
        <dbReference type="ChEBI" id="CHEBI:18420"/>
        <note>shared with alpha subunit</note>
    </ligand>
</feature>
<evidence type="ECO:0000256" key="15">
    <source>
        <dbReference type="HAMAP-Rule" id="MF_00283"/>
    </source>
</evidence>
<feature type="domain" description="B5" evidence="19">
    <location>
        <begin position="444"/>
        <end position="519"/>
    </location>
</feature>
<feature type="domain" description="FDX-ACB" evidence="18">
    <location>
        <begin position="740"/>
        <end position="833"/>
    </location>
</feature>
<dbReference type="EC" id="6.1.1.20" evidence="15"/>
<evidence type="ECO:0000256" key="5">
    <source>
        <dbReference type="ARBA" id="ARBA00022555"/>
    </source>
</evidence>
<dbReference type="GO" id="GO:0000049">
    <property type="term" value="F:tRNA binding"/>
    <property type="evidence" value="ECO:0007669"/>
    <property type="project" value="UniProtKB-UniRule"/>
</dbReference>
<dbReference type="FunFam" id="3.30.930.10:FF:000022">
    <property type="entry name" value="Phenylalanine--tRNA ligase beta subunit"/>
    <property type="match status" value="1"/>
</dbReference>
<keyword evidence="10 15" id="KW-0460">Magnesium</keyword>
<dbReference type="FunFam" id="3.30.70.380:FF:000001">
    <property type="entry name" value="Phenylalanine--tRNA ligase beta subunit"/>
    <property type="match status" value="1"/>
</dbReference>
<evidence type="ECO:0000256" key="6">
    <source>
        <dbReference type="ARBA" id="ARBA00022598"/>
    </source>
</evidence>
<dbReference type="CDD" id="cd02796">
    <property type="entry name" value="tRNA_bind_bactPheRS"/>
    <property type="match status" value="1"/>
</dbReference>
<keyword evidence="9 15" id="KW-0067">ATP-binding</keyword>
<dbReference type="Pfam" id="PF03483">
    <property type="entry name" value="B3_4"/>
    <property type="match status" value="1"/>
</dbReference>
<dbReference type="PROSITE" id="PS50886">
    <property type="entry name" value="TRBD"/>
    <property type="match status" value="1"/>
</dbReference>
<dbReference type="PROSITE" id="PS51447">
    <property type="entry name" value="FDX_ACB"/>
    <property type="match status" value="1"/>
</dbReference>
<dbReference type="AlphaFoldDB" id="A0A1R4H9F0"/>
<feature type="binding site" evidence="15">
    <location>
        <position position="497"/>
    </location>
    <ligand>
        <name>Mg(2+)</name>
        <dbReference type="ChEBI" id="CHEBI:18420"/>
        <note>shared with alpha subunit</note>
    </ligand>
</feature>
<dbReference type="Pfam" id="PF03147">
    <property type="entry name" value="FDX-ACB"/>
    <property type="match status" value="1"/>
</dbReference>
<evidence type="ECO:0000256" key="9">
    <source>
        <dbReference type="ARBA" id="ARBA00022840"/>
    </source>
</evidence>
<keyword evidence="13 15" id="KW-0030">Aminoacyl-tRNA synthetase</keyword>
<dbReference type="InterPro" id="IPR002547">
    <property type="entry name" value="tRNA-bd_dom"/>
</dbReference>
<dbReference type="GO" id="GO:0005524">
    <property type="term" value="F:ATP binding"/>
    <property type="evidence" value="ECO:0007669"/>
    <property type="project" value="UniProtKB-UniRule"/>
</dbReference>
<dbReference type="Gene3D" id="2.40.50.140">
    <property type="entry name" value="Nucleic acid-binding proteins"/>
    <property type="match status" value="1"/>
</dbReference>
<evidence type="ECO:0000259" key="17">
    <source>
        <dbReference type="PROSITE" id="PS50886"/>
    </source>
</evidence>
<dbReference type="Proteomes" id="UP000195667">
    <property type="component" value="Unassembled WGS sequence"/>
</dbReference>
<dbReference type="SUPFAM" id="SSF46955">
    <property type="entry name" value="Putative DNA-binding domain"/>
    <property type="match status" value="1"/>
</dbReference>
<dbReference type="InterPro" id="IPR005121">
    <property type="entry name" value="Fdx_antiC-bd"/>
</dbReference>
<dbReference type="OrthoDB" id="9805455at2"/>
<dbReference type="InterPro" id="IPR005147">
    <property type="entry name" value="tRNA_synthase_B5-dom"/>
</dbReference>
<dbReference type="Pfam" id="PF03484">
    <property type="entry name" value="B5"/>
    <property type="match status" value="1"/>
</dbReference>
<dbReference type="InterPro" id="IPR020825">
    <property type="entry name" value="Phe-tRNA_synthase-like_B3/B4"/>
</dbReference>
<accession>A0A1R4H9F0</accession>
<comment type="subcellular location">
    <subcellularLocation>
        <location evidence="1 15">Cytoplasm</location>
    </subcellularLocation>
</comment>
<evidence type="ECO:0000256" key="1">
    <source>
        <dbReference type="ARBA" id="ARBA00004496"/>
    </source>
</evidence>
<evidence type="ECO:0000313" key="20">
    <source>
        <dbReference type="EMBL" id="SJM92865.1"/>
    </source>
</evidence>
<dbReference type="InterPro" id="IPR045060">
    <property type="entry name" value="Phe-tRNA-ligase_IIc_bsu"/>
</dbReference>
<keyword evidence="11 16" id="KW-0694">RNA-binding</keyword>